<feature type="domain" description="Septin-type G" evidence="19">
    <location>
        <begin position="298"/>
        <end position="571"/>
    </location>
</feature>
<evidence type="ECO:0000256" key="17">
    <source>
        <dbReference type="SAM" id="Coils"/>
    </source>
</evidence>
<evidence type="ECO:0000256" key="7">
    <source>
        <dbReference type="ARBA" id="ARBA00022618"/>
    </source>
</evidence>
<dbReference type="InterPro" id="IPR030379">
    <property type="entry name" value="G_SEPTIN_dom"/>
</dbReference>
<evidence type="ECO:0000256" key="11">
    <source>
        <dbReference type="ARBA" id="ARBA00023136"/>
    </source>
</evidence>
<keyword evidence="10 16" id="KW-0342">GTP-binding</keyword>
<evidence type="ECO:0000256" key="3">
    <source>
        <dbReference type="ARBA" id="ARBA00004309"/>
    </source>
</evidence>
<keyword evidence="12" id="KW-0206">Cytoskeleton</keyword>
<dbReference type="GO" id="GO:0005525">
    <property type="term" value="F:GTP binding"/>
    <property type="evidence" value="ECO:0007669"/>
    <property type="project" value="UniProtKB-KW"/>
</dbReference>
<keyword evidence="14" id="KW-0131">Cell cycle</keyword>
<feature type="compositionally biased region" description="Basic and acidic residues" evidence="18">
    <location>
        <begin position="95"/>
        <end position="111"/>
    </location>
</feature>
<evidence type="ECO:0000256" key="6">
    <source>
        <dbReference type="ARBA" id="ARBA00022490"/>
    </source>
</evidence>
<dbReference type="GO" id="GO:0030496">
    <property type="term" value="C:midbody"/>
    <property type="evidence" value="ECO:0007669"/>
    <property type="project" value="UniProtKB-SubCell"/>
</dbReference>
<dbReference type="GO" id="GO:0008021">
    <property type="term" value="C:synaptic vesicle"/>
    <property type="evidence" value="ECO:0000318"/>
    <property type="project" value="GO_Central"/>
</dbReference>
<sequence length="635" mass="75618">MERSSSEETYSEAEDESQFQHFLRNDSEAELAGIIKGIGFDGSLHIEENSQSDQEQEKEDWLHNRQQQECGRIYNEHLEEERQNRRGQQQQEEESLCKEHQEEEILFREDQGGNLIRKQHENVRLHRDQFDEEERLRREYQEEKIRGEQYEEERLRREHQQDARLCSEQQEQKLRKQHLEEVERIRRDHLRQPQAQHEDKRTIKEKFSQVDSDILPNMIRHIKEDVEEEDSWEDEDSSHSLTVLPTKLCCPQALTPLSPSRPKSPWGRFDPYDSFEEDREYVGFATLPNQMHRKYVKKGFEFTLMVAGESGLGKSTLINSLFLTDLYRDRHILSPEERVTQTVEIVKQTVDIQEKGVRLHLTIVDTPGYGDAINNESCWKPAADYIDQQFEQYFRDESGLNRRNLQDTRVHCCLYFLSPLGHGMRPMDIEFLRALQDKVNIVPILGKADSLTPTELQQKKQRIRDEIEKYGIRIYQFPECDSDEDEDFKQQDIQLKKSIPFAVIGANTIIEVNGRRVRGRMYPWGVVEVENEEHCDFIKLRTMLIRTHMQDLKDVTRETHYENYRAQCIQNLTQRVVRERNRNKLTRESGTDFPIPSMPPSPDHETQRLIREKDEELRRMHEVLQKMQRQIKDSQ</sequence>
<dbReference type="GeneID" id="108707995"/>
<name>A0A8J0UCT0_XENLA</name>
<reference evidence="21" key="1">
    <citation type="submission" date="2025-08" db="UniProtKB">
        <authorList>
            <consortium name="RefSeq"/>
        </authorList>
    </citation>
    <scope>IDENTIFICATION</scope>
    <source>
        <strain evidence="21">J_2021</strain>
        <tissue evidence="21">Erythrocytes</tissue>
    </source>
</reference>
<evidence type="ECO:0000256" key="9">
    <source>
        <dbReference type="ARBA" id="ARBA00022776"/>
    </source>
</evidence>
<dbReference type="GO" id="GO:0060090">
    <property type="term" value="F:molecular adaptor activity"/>
    <property type="evidence" value="ECO:0000318"/>
    <property type="project" value="GO_Central"/>
</dbReference>
<comment type="subunit">
    <text evidence="15">Septins polymerize into heterooligomeric protein complexes that form filaments, and associate with cellular membranes, actin filaments and microtubules. GTPase activity is required for filament formation. Can form heterooligomers with other family members and form filaments. Interacts with wdpcp.</text>
</comment>
<dbReference type="SUPFAM" id="SSF52540">
    <property type="entry name" value="P-loop containing nucleoside triphosphate hydrolases"/>
    <property type="match status" value="1"/>
</dbReference>
<dbReference type="CDD" id="cd01850">
    <property type="entry name" value="CDC_Septin"/>
    <property type="match status" value="1"/>
</dbReference>
<dbReference type="GO" id="GO:0005819">
    <property type="term" value="C:spindle"/>
    <property type="evidence" value="ECO:0007669"/>
    <property type="project" value="UniProtKB-SubCell"/>
</dbReference>
<dbReference type="OrthoDB" id="416553at2759"/>
<evidence type="ECO:0000256" key="4">
    <source>
        <dbReference type="ARBA" id="ARBA00004626"/>
    </source>
</evidence>
<gene>
    <name evidence="21" type="primary">LOC108707995</name>
</gene>
<dbReference type="GO" id="GO:0061640">
    <property type="term" value="P:cytoskeleton-dependent cytokinesis"/>
    <property type="evidence" value="ECO:0000318"/>
    <property type="project" value="GO_Central"/>
</dbReference>
<evidence type="ECO:0000256" key="15">
    <source>
        <dbReference type="ARBA" id="ARBA00063705"/>
    </source>
</evidence>
<keyword evidence="17" id="KW-0175">Coiled coil</keyword>
<evidence type="ECO:0000256" key="8">
    <source>
        <dbReference type="ARBA" id="ARBA00022741"/>
    </source>
</evidence>
<feature type="compositionally biased region" description="Basic and acidic residues" evidence="18">
    <location>
        <begin position="74"/>
        <end position="84"/>
    </location>
</feature>
<dbReference type="PROSITE" id="PS51719">
    <property type="entry name" value="G_SEPTIN"/>
    <property type="match status" value="1"/>
</dbReference>
<evidence type="ECO:0000256" key="10">
    <source>
        <dbReference type="ARBA" id="ARBA00023134"/>
    </source>
</evidence>
<dbReference type="FunFam" id="3.40.50.300:FF:000064">
    <property type="entry name" value="Septin 4"/>
    <property type="match status" value="1"/>
</dbReference>
<dbReference type="AlphaFoldDB" id="A0A8J0UCT0"/>
<evidence type="ECO:0000256" key="14">
    <source>
        <dbReference type="ARBA" id="ARBA00023306"/>
    </source>
</evidence>
<dbReference type="Gene3D" id="3.40.50.300">
    <property type="entry name" value="P-loop containing nucleotide triphosphate hydrolases"/>
    <property type="match status" value="1"/>
</dbReference>
<dbReference type="GO" id="GO:0005940">
    <property type="term" value="C:septin ring"/>
    <property type="evidence" value="ECO:0000318"/>
    <property type="project" value="GO_Central"/>
</dbReference>
<feature type="compositionally biased region" description="Basic and acidic residues" evidence="18">
    <location>
        <begin position="581"/>
        <end position="590"/>
    </location>
</feature>
<dbReference type="GO" id="GO:0008104">
    <property type="term" value="P:intracellular protein localization"/>
    <property type="evidence" value="ECO:0000318"/>
    <property type="project" value="GO_Central"/>
</dbReference>
<organism evidence="20 21">
    <name type="scientific">Xenopus laevis</name>
    <name type="common">African clawed frog</name>
    <dbReference type="NCBI Taxonomy" id="8355"/>
    <lineage>
        <taxon>Eukaryota</taxon>
        <taxon>Metazoa</taxon>
        <taxon>Chordata</taxon>
        <taxon>Craniata</taxon>
        <taxon>Vertebrata</taxon>
        <taxon>Euteleostomi</taxon>
        <taxon>Amphibia</taxon>
        <taxon>Batrachia</taxon>
        <taxon>Anura</taxon>
        <taxon>Pipoidea</taxon>
        <taxon>Pipidae</taxon>
        <taxon>Xenopodinae</taxon>
        <taxon>Xenopus</taxon>
        <taxon>Xenopus</taxon>
    </lineage>
</organism>
<accession>A0A8J0UCT0</accession>
<evidence type="ECO:0000256" key="16">
    <source>
        <dbReference type="RuleBase" id="RU004560"/>
    </source>
</evidence>
<feature type="region of interest" description="Disordered" evidence="18">
    <location>
        <begin position="581"/>
        <end position="607"/>
    </location>
</feature>
<keyword evidence="11" id="KW-0472">Membrane</keyword>
<dbReference type="InterPro" id="IPR016491">
    <property type="entry name" value="Septin"/>
</dbReference>
<dbReference type="GO" id="GO:0003924">
    <property type="term" value="F:GTPase activity"/>
    <property type="evidence" value="ECO:0000318"/>
    <property type="project" value="GO_Central"/>
</dbReference>
<protein>
    <submittedName>
        <fullName evidence="21">Septin-5 isoform X1</fullName>
    </submittedName>
</protein>
<dbReference type="CTD" id="108707995"/>
<keyword evidence="9" id="KW-0498">Mitosis</keyword>
<evidence type="ECO:0000256" key="2">
    <source>
        <dbReference type="ARBA" id="ARBA00004214"/>
    </source>
</evidence>
<dbReference type="GO" id="GO:0017157">
    <property type="term" value="P:regulation of exocytosis"/>
    <property type="evidence" value="ECO:0000318"/>
    <property type="project" value="GO_Central"/>
</dbReference>
<keyword evidence="5" id="KW-1003">Cell membrane</keyword>
<keyword evidence="13" id="KW-0966">Cell projection</keyword>
<dbReference type="Proteomes" id="UP000186698">
    <property type="component" value="Chromosome 2L"/>
</dbReference>
<keyword evidence="6" id="KW-0963">Cytoplasm</keyword>
<keyword evidence="20" id="KW-1185">Reference proteome</keyword>
<feature type="coiled-coil region" evidence="17">
    <location>
        <begin position="123"/>
        <end position="153"/>
    </location>
</feature>
<evidence type="ECO:0000256" key="5">
    <source>
        <dbReference type="ARBA" id="ARBA00022475"/>
    </source>
</evidence>
<proteinExistence type="inferred from homology"/>
<dbReference type="InterPro" id="IPR027417">
    <property type="entry name" value="P-loop_NTPase"/>
</dbReference>
<evidence type="ECO:0000313" key="21">
    <source>
        <dbReference type="RefSeq" id="XP_018101685.1"/>
    </source>
</evidence>
<dbReference type="GO" id="GO:0032154">
    <property type="term" value="C:cleavage furrow"/>
    <property type="evidence" value="ECO:0007669"/>
    <property type="project" value="UniProtKB-SubCell"/>
</dbReference>
<dbReference type="GO" id="GO:0031105">
    <property type="term" value="C:septin complex"/>
    <property type="evidence" value="ECO:0000318"/>
    <property type="project" value="GO_Central"/>
</dbReference>
<keyword evidence="7" id="KW-0132">Cell division</keyword>
<dbReference type="Pfam" id="PF00735">
    <property type="entry name" value="Septin"/>
    <property type="match status" value="1"/>
</dbReference>
<keyword evidence="8 16" id="KW-0547">Nucleotide-binding</keyword>
<dbReference type="KEGG" id="xla:108707995"/>
<dbReference type="RefSeq" id="XP_018101685.1">
    <property type="nucleotide sequence ID" value="XM_018246196.2"/>
</dbReference>
<comment type="subcellular location">
    <subcellularLocation>
        <location evidence="3">Cell projection</location>
        <location evidence="3">Cilium membrane</location>
    </subcellularLocation>
    <subcellularLocation>
        <location evidence="4">Cleavage furrow</location>
    </subcellularLocation>
    <subcellularLocation>
        <location evidence="1">Cytoplasm</location>
        <location evidence="1">Cytoskeleton</location>
        <location evidence="1">Spindle</location>
    </subcellularLocation>
    <subcellularLocation>
        <location evidence="2">Midbody</location>
    </subcellularLocation>
</comment>
<dbReference type="GO" id="GO:0060170">
    <property type="term" value="C:ciliary membrane"/>
    <property type="evidence" value="ECO:0007669"/>
    <property type="project" value="UniProtKB-SubCell"/>
</dbReference>
<evidence type="ECO:0000256" key="18">
    <source>
        <dbReference type="SAM" id="MobiDB-lite"/>
    </source>
</evidence>
<evidence type="ECO:0000256" key="12">
    <source>
        <dbReference type="ARBA" id="ARBA00023212"/>
    </source>
</evidence>
<evidence type="ECO:0000259" key="19">
    <source>
        <dbReference type="PROSITE" id="PS51719"/>
    </source>
</evidence>
<dbReference type="PANTHER" id="PTHR18884">
    <property type="entry name" value="SEPTIN"/>
    <property type="match status" value="1"/>
</dbReference>
<evidence type="ECO:0000256" key="1">
    <source>
        <dbReference type="ARBA" id="ARBA00004186"/>
    </source>
</evidence>
<dbReference type="GO" id="GO:0015630">
    <property type="term" value="C:microtubule cytoskeleton"/>
    <property type="evidence" value="ECO:0000318"/>
    <property type="project" value="GO_Central"/>
</dbReference>
<comment type="similarity">
    <text evidence="16">Belongs to the TRAFAC class TrmE-Era-EngA-EngB-Septin-like GTPase superfamily. Septin GTPase family.</text>
</comment>
<evidence type="ECO:0000313" key="20">
    <source>
        <dbReference type="Proteomes" id="UP000186698"/>
    </source>
</evidence>
<evidence type="ECO:0000256" key="13">
    <source>
        <dbReference type="ARBA" id="ARBA00023273"/>
    </source>
</evidence>
<dbReference type="GO" id="GO:0032153">
    <property type="term" value="C:cell division site"/>
    <property type="evidence" value="ECO:0000318"/>
    <property type="project" value="GO_Central"/>
</dbReference>
<feature type="region of interest" description="Disordered" evidence="18">
    <location>
        <begin position="45"/>
        <end position="113"/>
    </location>
</feature>